<gene>
    <name evidence="5" type="ORF">NAEGRDRAFT_57510</name>
</gene>
<evidence type="ECO:0000259" key="4">
    <source>
        <dbReference type="Pfam" id="PF00626"/>
    </source>
</evidence>
<evidence type="ECO:0000256" key="1">
    <source>
        <dbReference type="ARBA" id="ARBA00022737"/>
    </source>
</evidence>
<keyword evidence="3" id="KW-0732">Signal</keyword>
<keyword evidence="6" id="KW-1185">Reference proteome</keyword>
<dbReference type="SUPFAM" id="SSF55753">
    <property type="entry name" value="Actin depolymerizing proteins"/>
    <property type="match status" value="5"/>
</dbReference>
<feature type="region of interest" description="Disordered" evidence="2">
    <location>
        <begin position="1391"/>
        <end position="1417"/>
    </location>
</feature>
<accession>D2V9D6</accession>
<feature type="compositionally biased region" description="Acidic residues" evidence="2">
    <location>
        <begin position="1405"/>
        <end position="1414"/>
    </location>
</feature>
<feature type="compositionally biased region" description="Acidic residues" evidence="2">
    <location>
        <begin position="1040"/>
        <end position="1063"/>
    </location>
</feature>
<proteinExistence type="predicted"/>
<dbReference type="GO" id="GO:0051016">
    <property type="term" value="P:barbed-end actin filament capping"/>
    <property type="evidence" value="ECO:0007669"/>
    <property type="project" value="TreeGrafter"/>
</dbReference>
<evidence type="ECO:0000256" key="3">
    <source>
        <dbReference type="SAM" id="SignalP"/>
    </source>
</evidence>
<dbReference type="EMBL" id="GG738858">
    <property type="protein sequence ID" value="EFC46573.1"/>
    <property type="molecule type" value="Genomic_DNA"/>
</dbReference>
<dbReference type="OMA" id="KIFEHIM"/>
<dbReference type="PANTHER" id="PTHR11977">
    <property type="entry name" value="VILLIN"/>
    <property type="match status" value="1"/>
</dbReference>
<dbReference type="eggNOG" id="KOG0443">
    <property type="taxonomic scope" value="Eukaryota"/>
</dbReference>
<sequence length="1572" mass="180958">MILRAILFFILFVIHVIIIHAHRQTIVVSDLHIGGPWFQTKQSRHNLKQFLYDLARTESKVRGENGPPLTNIVINGDFFEFWLDKVDEMPIKNTELFVSTERFGADIKKILQALRAASDFNQARVVLTQGNHDMEISNSDLEMLRNEYAFDRLFYKTEYSDTGVRFEHGHKRDFFNAPHPDNIRPLGYYIARASITSGVTSAPGVLKNFCSLLAYFIGNFATGTWGDVLHVSAIKKAFGDYPYNSTTVFKGGCFWGNCDNCDVTVELANRKYSYLRTRYTANYTSGEVNDMVRASCDDYSPILTRITDPKQDKIVVMGHTHKPLLKLLESKSGAQFLHVNTGAWIDGSSYDYVKIYYRYEESIGEEVAYLVERYQYNTTSPQLIESINTTFLYSEENLARKSSRNIENQLVTVPSEWTCPPSQYLDGKSCHCGCGAYDPDCDNAKLFEINNCPKSSNQMSSVQELERKRLAAIYGGDEEETDNNNPSSSDDEEEKPTTNDKSPQVVATAAAATSTTSPLVNRSAARKQLFGGAMKNLKKSMSTFAGKETSSSSEEKPAATKFSTAIRVMRSIKEMHSRVSILVDDVAEKMDLDKALETPDIILNQDELFEGAGESAGLTIYHLVKMIPIQVPEEEHGKFNSSDCYICVYAFEAQDDEHRLKRIHYWIGKNANTMKQAVCAFLADELAKRIKASLYREEERDESEDFLEYFDHHIEYRDMNTTEETLLKVTKPAFKPRLMKVDADHKRRLLVKRVPLSLKEIQSESSNKDVFIIENEENVYVWIGSEASKLEQLKGVDVARNIIHDDRKGKGEVKIISQGQESEYPDIIQTFTEYGIVHEKTDASQDAATLFSVSVLSVEDKKYDIAKVAAGELKRDMLDEEKVYLLETKSELYIWFGKKSKYVDRKCGEALAKTIQESTPDIFETHSCFSDSEPVLFRERFLLGFYLYDTPEIYEKKRRELATICDDEFDKQEIDIKVEDFDYKEKLDYVDPDDEGTGTVQIWRVVDANYAEPVPEEELGNFYSEDCYLILYEWNRSDQFADEDEEEEGEAPPEEEVPEDDYYPEPKYKGYESDDSDSLEARMKLIDGMGVKVSEAEAPVVVPKKKYEIKKQEEPEEQEEQEEQLIVKPLNIKKKKIFYLPRRILYCWEGSESKQVVSARILKRNFQNFASDPINPAKIVTQKEGKENDHFMKIFEHIMTIHNGSMSNKRSVSALYRIYCKTVRNSKAIQVEKKRTNLNSNDVYILLGLRTAYLWVGIYSSGKKKEIAFKLAQSLIGNRDVSAIDEGFEPEEFWELFPESDNQYVDYVTERLNYPRGIVMECSIIQNNEFRLMSVGEVGQQFLQQDLNNSHQILIVDYSEVIFIWYPCTPSTALRQLVLKGVATLLQEDLNEEIEEDEKSKPQEGEEPTEEELEINNKTIQSLNKYEGEETAPEIPRFPRSVVVYEVERGLEPKEFKSGFPVWRAEKHYVDQHEDTLKKEKESESKLIAKSLPFLQIIREKYPFLITNDEFVNVHNMVHIVKLARLCNNNYMMLMNNLEQLEEEYREVIDFGSHFESFASDLFKFIVTNKIQ</sequence>
<dbReference type="GeneID" id="8851215"/>
<feature type="compositionally biased region" description="Low complexity" evidence="2">
    <location>
        <begin position="507"/>
        <end position="517"/>
    </location>
</feature>
<dbReference type="GO" id="GO:0015629">
    <property type="term" value="C:actin cytoskeleton"/>
    <property type="evidence" value="ECO:0007669"/>
    <property type="project" value="TreeGrafter"/>
</dbReference>
<protein>
    <submittedName>
        <fullName evidence="5">Villin</fullName>
    </submittedName>
</protein>
<dbReference type="SUPFAM" id="SSF56300">
    <property type="entry name" value="Metallo-dependent phosphatases"/>
    <property type="match status" value="1"/>
</dbReference>
<feature type="chain" id="PRO_5003038396" evidence="3">
    <location>
        <begin position="22"/>
        <end position="1572"/>
    </location>
</feature>
<dbReference type="GO" id="GO:0005546">
    <property type="term" value="F:phosphatidylinositol-4,5-bisphosphate binding"/>
    <property type="evidence" value="ECO:0007669"/>
    <property type="project" value="TreeGrafter"/>
</dbReference>
<feature type="signal peptide" evidence="3">
    <location>
        <begin position="1"/>
        <end position="21"/>
    </location>
</feature>
<dbReference type="SMART" id="SM00262">
    <property type="entry name" value="GEL"/>
    <property type="match status" value="5"/>
</dbReference>
<reference evidence="5 6" key="1">
    <citation type="journal article" date="2010" name="Cell">
        <title>The genome of Naegleria gruberi illuminates early eukaryotic versatility.</title>
        <authorList>
            <person name="Fritz-Laylin L.K."/>
            <person name="Prochnik S.E."/>
            <person name="Ginger M.L."/>
            <person name="Dacks J.B."/>
            <person name="Carpenter M.L."/>
            <person name="Field M.C."/>
            <person name="Kuo A."/>
            <person name="Paredez A."/>
            <person name="Chapman J."/>
            <person name="Pham J."/>
            <person name="Shu S."/>
            <person name="Neupane R."/>
            <person name="Cipriano M."/>
            <person name="Mancuso J."/>
            <person name="Tu H."/>
            <person name="Salamov A."/>
            <person name="Lindquist E."/>
            <person name="Shapiro H."/>
            <person name="Lucas S."/>
            <person name="Grigoriev I.V."/>
            <person name="Cande W.Z."/>
            <person name="Fulton C."/>
            <person name="Rokhsar D.S."/>
            <person name="Dawson S.C."/>
        </authorList>
    </citation>
    <scope>NUCLEOTIDE SEQUENCE [LARGE SCALE GENOMIC DNA]</scope>
    <source>
        <strain evidence="5 6">NEG-M</strain>
    </source>
</reference>
<dbReference type="OrthoDB" id="20529at2759"/>
<dbReference type="InterPro" id="IPR029052">
    <property type="entry name" value="Metallo-depent_PP-like"/>
</dbReference>
<dbReference type="GO" id="GO:0005737">
    <property type="term" value="C:cytoplasm"/>
    <property type="evidence" value="ECO:0007669"/>
    <property type="project" value="TreeGrafter"/>
</dbReference>
<feature type="domain" description="Gelsolin-like" evidence="4">
    <location>
        <begin position="867"/>
        <end position="916"/>
    </location>
</feature>
<dbReference type="Proteomes" id="UP000006671">
    <property type="component" value="Unassembled WGS sequence"/>
</dbReference>
<dbReference type="InterPro" id="IPR007123">
    <property type="entry name" value="Gelsolin-like_dom"/>
</dbReference>
<evidence type="ECO:0000313" key="6">
    <source>
        <dbReference type="Proteomes" id="UP000006671"/>
    </source>
</evidence>
<dbReference type="STRING" id="5762.D2V9D6"/>
<evidence type="ECO:0000313" key="5">
    <source>
        <dbReference type="EMBL" id="EFC46573.1"/>
    </source>
</evidence>
<feature type="domain" description="Gelsolin-like" evidence="4">
    <location>
        <begin position="630"/>
        <end position="707"/>
    </location>
</feature>
<evidence type="ECO:0000256" key="2">
    <source>
        <dbReference type="SAM" id="MobiDB-lite"/>
    </source>
</evidence>
<feature type="region of interest" description="Disordered" evidence="2">
    <location>
        <begin position="473"/>
        <end position="520"/>
    </location>
</feature>
<name>D2V9D6_NAEGR</name>
<organism evidence="6">
    <name type="scientific">Naegleria gruberi</name>
    <name type="common">Amoeba</name>
    <dbReference type="NCBI Taxonomy" id="5762"/>
    <lineage>
        <taxon>Eukaryota</taxon>
        <taxon>Discoba</taxon>
        <taxon>Heterolobosea</taxon>
        <taxon>Tetramitia</taxon>
        <taxon>Eutetramitia</taxon>
        <taxon>Vahlkampfiidae</taxon>
        <taxon>Naegleria</taxon>
    </lineage>
</organism>
<dbReference type="KEGG" id="ngr:NAEGRDRAFT_57510"/>
<dbReference type="InterPro" id="IPR007122">
    <property type="entry name" value="Villin/Gelsolin"/>
</dbReference>
<dbReference type="GO" id="GO:0051014">
    <property type="term" value="P:actin filament severing"/>
    <property type="evidence" value="ECO:0007669"/>
    <property type="project" value="TreeGrafter"/>
</dbReference>
<dbReference type="VEuPathDB" id="AmoebaDB:NAEGRDRAFT_57510"/>
<dbReference type="InterPro" id="IPR029006">
    <property type="entry name" value="ADF-H/Gelsolin-like_dom_sf"/>
</dbReference>
<keyword evidence="1" id="KW-0677">Repeat</keyword>
<dbReference type="Pfam" id="PF00626">
    <property type="entry name" value="Gelsolin"/>
    <property type="match status" value="3"/>
</dbReference>
<feature type="region of interest" description="Disordered" evidence="2">
    <location>
        <begin position="1040"/>
        <end position="1076"/>
    </location>
</feature>
<dbReference type="GO" id="GO:0008154">
    <property type="term" value="P:actin polymerization or depolymerization"/>
    <property type="evidence" value="ECO:0007669"/>
    <property type="project" value="TreeGrafter"/>
</dbReference>
<dbReference type="PANTHER" id="PTHR11977:SF51">
    <property type="entry name" value="PROTEIN FLIGHTLESS-1 HOMOLOG"/>
    <property type="match status" value="1"/>
</dbReference>
<feature type="domain" description="Gelsolin-like" evidence="4">
    <location>
        <begin position="766"/>
        <end position="822"/>
    </location>
</feature>
<dbReference type="Gene3D" id="3.60.21.10">
    <property type="match status" value="1"/>
</dbReference>
<dbReference type="GO" id="GO:0051015">
    <property type="term" value="F:actin filament binding"/>
    <property type="evidence" value="ECO:0007669"/>
    <property type="project" value="InterPro"/>
</dbReference>
<dbReference type="InParanoid" id="D2V9D6"/>
<dbReference type="RefSeq" id="XP_002679317.1">
    <property type="nucleotide sequence ID" value="XM_002679271.1"/>
</dbReference>
<dbReference type="Gene3D" id="3.40.20.10">
    <property type="entry name" value="Severin"/>
    <property type="match status" value="6"/>
</dbReference>